<evidence type="ECO:0000256" key="2">
    <source>
        <dbReference type="PIRNR" id="PIRNR016661"/>
    </source>
</evidence>
<dbReference type="PANTHER" id="PTHR34295:SF1">
    <property type="entry name" value="BIOTIN TRANSPORTER BIOY"/>
    <property type="match status" value="1"/>
</dbReference>
<name>A0ABW6IBT1_9CYAN</name>
<feature type="transmembrane region" description="Helical" evidence="3">
    <location>
        <begin position="7"/>
        <end position="27"/>
    </location>
</feature>
<dbReference type="InterPro" id="IPR003784">
    <property type="entry name" value="BioY"/>
</dbReference>
<dbReference type="RefSeq" id="WP_377962480.1">
    <property type="nucleotide sequence ID" value="NZ_JBHZOL010000031.1"/>
</dbReference>
<comment type="similarity">
    <text evidence="1 2">Belongs to the BioY family.</text>
</comment>
<keyword evidence="3" id="KW-0812">Transmembrane</keyword>
<feature type="transmembrane region" description="Helical" evidence="3">
    <location>
        <begin position="39"/>
        <end position="58"/>
    </location>
</feature>
<gene>
    <name evidence="4" type="ORF">ACFVKH_04935</name>
</gene>
<dbReference type="PANTHER" id="PTHR34295">
    <property type="entry name" value="BIOTIN TRANSPORTER BIOY"/>
    <property type="match status" value="1"/>
</dbReference>
<sequence>MFAPTELLWALIGLILTIAGTWLEVFITSPPWHWGEVGVHALSLGVSFQVGAVLLTGCLGGKNAATLAQIAYLALGLVLFHSFEFQVFTQGGGIGYVREPTFGFLIGFIPAAWICGFWAFRTKLKLEMLAFGCVCGLMVIHACGLVYLLFAYTIGWATAVPISLTEAVLVYSVYRIPGQLAVACAVSVIAFVVRQLMFY</sequence>
<comment type="caution">
    <text evidence="4">The sequence shown here is derived from an EMBL/GenBank/DDBJ whole genome shotgun (WGS) entry which is preliminary data.</text>
</comment>
<dbReference type="PIRSF" id="PIRSF016661">
    <property type="entry name" value="BioY"/>
    <property type="match status" value="1"/>
</dbReference>
<dbReference type="Proteomes" id="UP001600165">
    <property type="component" value="Unassembled WGS sequence"/>
</dbReference>
<keyword evidence="2" id="KW-0813">Transport</keyword>
<evidence type="ECO:0000313" key="4">
    <source>
        <dbReference type="EMBL" id="MFE4105611.1"/>
    </source>
</evidence>
<feature type="transmembrane region" description="Helical" evidence="3">
    <location>
        <begin position="70"/>
        <end position="89"/>
    </location>
</feature>
<feature type="transmembrane region" description="Helical" evidence="3">
    <location>
        <begin position="174"/>
        <end position="193"/>
    </location>
</feature>
<keyword evidence="3" id="KW-1133">Transmembrane helix</keyword>
<keyword evidence="2 3" id="KW-0472">Membrane</keyword>
<dbReference type="Gene3D" id="1.10.1760.20">
    <property type="match status" value="1"/>
</dbReference>
<evidence type="ECO:0000256" key="1">
    <source>
        <dbReference type="ARBA" id="ARBA00010692"/>
    </source>
</evidence>
<protein>
    <recommendedName>
        <fullName evidence="2">Biotin transporter</fullName>
    </recommendedName>
</protein>
<dbReference type="Pfam" id="PF02632">
    <property type="entry name" value="BioY"/>
    <property type="match status" value="1"/>
</dbReference>
<comment type="subcellular location">
    <subcellularLocation>
        <location evidence="2">Cell membrane</location>
        <topology evidence="2">Multi-pass membrane protein</topology>
    </subcellularLocation>
</comment>
<proteinExistence type="inferred from homology"/>
<feature type="transmembrane region" description="Helical" evidence="3">
    <location>
        <begin position="101"/>
        <end position="120"/>
    </location>
</feature>
<evidence type="ECO:0000256" key="3">
    <source>
        <dbReference type="SAM" id="Phobius"/>
    </source>
</evidence>
<evidence type="ECO:0000313" key="5">
    <source>
        <dbReference type="Proteomes" id="UP001600165"/>
    </source>
</evidence>
<keyword evidence="5" id="KW-1185">Reference proteome</keyword>
<organism evidence="4 5">
    <name type="scientific">Almyronema epifaneia S1</name>
    <dbReference type="NCBI Taxonomy" id="2991925"/>
    <lineage>
        <taxon>Bacteria</taxon>
        <taxon>Bacillati</taxon>
        <taxon>Cyanobacteriota</taxon>
        <taxon>Cyanophyceae</taxon>
        <taxon>Nodosilineales</taxon>
        <taxon>Nodosilineaceae</taxon>
        <taxon>Almyronema</taxon>
        <taxon>Almyronema epifaneia</taxon>
    </lineage>
</organism>
<accession>A0ABW6IBT1</accession>
<reference evidence="4 5" key="1">
    <citation type="submission" date="2024-10" db="EMBL/GenBank/DDBJ databases">
        <authorList>
            <person name="Ratan Roy A."/>
            <person name="Morales Sandoval P.H."/>
            <person name="De Los Santos Villalobos S."/>
            <person name="Chakraborty S."/>
            <person name="Mukherjee J."/>
        </authorList>
    </citation>
    <scope>NUCLEOTIDE SEQUENCE [LARGE SCALE GENOMIC DNA]</scope>
    <source>
        <strain evidence="4 5">S1</strain>
    </source>
</reference>
<feature type="transmembrane region" description="Helical" evidence="3">
    <location>
        <begin position="129"/>
        <end position="154"/>
    </location>
</feature>
<dbReference type="EMBL" id="JBHZOL010000031">
    <property type="protein sequence ID" value="MFE4105611.1"/>
    <property type="molecule type" value="Genomic_DNA"/>
</dbReference>
<keyword evidence="2" id="KW-1003">Cell membrane</keyword>